<name>A0A2H1FI52_9ARCH</name>
<evidence type="ECO:0000313" key="2">
    <source>
        <dbReference type="EMBL" id="SMH72450.1"/>
    </source>
</evidence>
<dbReference type="Pfam" id="PF13519">
    <property type="entry name" value="VWA_2"/>
    <property type="match status" value="1"/>
</dbReference>
<protein>
    <recommendedName>
        <fullName evidence="1">VWFA domain-containing protein</fullName>
    </recommendedName>
</protein>
<dbReference type="Gene3D" id="3.40.50.410">
    <property type="entry name" value="von Willebrand factor, type A domain"/>
    <property type="match status" value="1"/>
</dbReference>
<gene>
    <name evidence="2" type="ORF">NCS_30290</name>
</gene>
<organism evidence="2 3">
    <name type="scientific">Candidatus Nitrosotalea okcheonensis</name>
    <dbReference type="NCBI Taxonomy" id="1903276"/>
    <lineage>
        <taxon>Archaea</taxon>
        <taxon>Nitrososphaerota</taxon>
        <taxon>Nitrososphaeria</taxon>
        <taxon>Nitrosotaleales</taxon>
        <taxon>Nitrosotaleaceae</taxon>
        <taxon>Nitrosotalea</taxon>
    </lineage>
</organism>
<keyword evidence="3" id="KW-1185">Reference proteome</keyword>
<accession>A0A2H1FI52</accession>
<evidence type="ECO:0000259" key="1">
    <source>
        <dbReference type="Pfam" id="PF13519"/>
    </source>
</evidence>
<dbReference type="Proteomes" id="UP000230607">
    <property type="component" value="Chromosome 1"/>
</dbReference>
<reference evidence="3" key="1">
    <citation type="submission" date="2017-03" db="EMBL/GenBank/DDBJ databases">
        <authorList>
            <person name="Herbold C."/>
        </authorList>
    </citation>
    <scope>NUCLEOTIDE SEQUENCE [LARGE SCALE GENOMIC DNA]</scope>
</reference>
<evidence type="ECO:0000313" key="3">
    <source>
        <dbReference type="Proteomes" id="UP000230607"/>
    </source>
</evidence>
<dbReference type="AlphaFoldDB" id="A0A2H1FI52"/>
<dbReference type="SUPFAM" id="SSF53300">
    <property type="entry name" value="vWA-like"/>
    <property type="match status" value="1"/>
</dbReference>
<feature type="domain" description="VWFA" evidence="1">
    <location>
        <begin position="200"/>
        <end position="308"/>
    </location>
</feature>
<dbReference type="CDD" id="cd00198">
    <property type="entry name" value="vWFA"/>
    <property type="match status" value="1"/>
</dbReference>
<dbReference type="RefSeq" id="WP_157928213.1">
    <property type="nucleotide sequence ID" value="NZ_LT841358.1"/>
</dbReference>
<dbReference type="InterPro" id="IPR002035">
    <property type="entry name" value="VWF_A"/>
</dbReference>
<sequence length="444" mass="50790">MQTSTTKFVYVSSENHKPASPTTEISDEKLKQALKTLATQALKEKTPSMKDLENTLDSVMSNTFSKNQFNSEQETTAYGNSESVTKHLQKLGYLKDDKKWLTKKAFFEIGQKMLGDIIKTINEGNSGFHETKNMGSSDVMLDTTRKFEVGDDIRHLNVPVTILNLIQRKKNKNEPIQFPLEIKLDDFEKFETKEEVKVAVVYCIDLSSTMKYSLSSGEGTRIEAAKKALWALFVLNKKFFPNDSVYIVGFGSLAAQINPSDIPYLKTYDANDNFLHYTNYQAALRLALKILKKDGSQNKRIVMITDGQPSACFVDNESQKNSILANKPYSHFYRPDEPTLSKIKNERDLRLDIIDESVYLCYRYRQVDPVVEAKTLQEAKQCRKEGIEIDTIMVSEESELLSYVQSLEKHLKGRAYYINPEKIDRVLVSDFISNRKKILHSRNS</sequence>
<dbReference type="InterPro" id="IPR036465">
    <property type="entry name" value="vWFA_dom_sf"/>
</dbReference>
<proteinExistence type="predicted"/>
<dbReference type="EMBL" id="LT841358">
    <property type="protein sequence ID" value="SMH72450.1"/>
    <property type="molecule type" value="Genomic_DNA"/>
</dbReference>
<dbReference type="OrthoDB" id="10865at2157"/>